<sequence length="153" mass="16905">MSDSVTIRLPGAPRGKGRHRAQLVQRAGQKPRIHSHPDQKTEIYEGALRVAAGLVMRGRPLLSGPLAVEMFAFLPIPASFSKRKRLDAIERRLRPTTKPDWDNIAKVIDALNKVVWADDAAVVDGTVRKFYGEKPELVIVVRALEPQAGRLAA</sequence>
<accession>A0A833J2W9</accession>
<reference evidence="1 2" key="1">
    <citation type="submission" date="2019-10" db="EMBL/GenBank/DDBJ databases">
        <title>Draft Genome Sequence of the Caffeine Degrading Methylotroph Methylorubrum populi PINKEL.</title>
        <authorList>
            <person name="Dawson S.C."/>
            <person name="Zhang X."/>
            <person name="Wright M.E."/>
            <person name="Sharma G."/>
            <person name="Langner J.T."/>
            <person name="Ditty J.L."/>
            <person name="Subuyuj G.A."/>
        </authorList>
    </citation>
    <scope>NUCLEOTIDE SEQUENCE [LARGE SCALE GENOMIC DNA]</scope>
    <source>
        <strain evidence="1 2">Pinkel</strain>
    </source>
</reference>
<dbReference type="RefSeq" id="WP_152278852.1">
    <property type="nucleotide sequence ID" value="NZ_WEKV01000020.1"/>
</dbReference>
<dbReference type="AlphaFoldDB" id="A0A833J2W9"/>
<comment type="caution">
    <text evidence="1">The sequence shown here is derived from an EMBL/GenBank/DDBJ whole genome shotgun (WGS) entry which is preliminary data.</text>
</comment>
<protein>
    <submittedName>
        <fullName evidence="1">Phage Holliday junction resolvase</fullName>
    </submittedName>
</protein>
<name>A0A833J2W9_9HYPH</name>
<dbReference type="SUPFAM" id="SSF103084">
    <property type="entry name" value="Holliday junction resolvase RusA"/>
    <property type="match status" value="1"/>
</dbReference>
<dbReference type="GO" id="GO:0006281">
    <property type="term" value="P:DNA repair"/>
    <property type="evidence" value="ECO:0007669"/>
    <property type="project" value="InterPro"/>
</dbReference>
<gene>
    <name evidence="1" type="ORF">F8B43_5186</name>
</gene>
<organism evidence="1 2">
    <name type="scientific">Methylorubrum populi</name>
    <dbReference type="NCBI Taxonomy" id="223967"/>
    <lineage>
        <taxon>Bacteria</taxon>
        <taxon>Pseudomonadati</taxon>
        <taxon>Pseudomonadota</taxon>
        <taxon>Alphaproteobacteria</taxon>
        <taxon>Hyphomicrobiales</taxon>
        <taxon>Methylobacteriaceae</taxon>
        <taxon>Methylorubrum</taxon>
    </lineage>
</organism>
<dbReference type="InterPro" id="IPR036614">
    <property type="entry name" value="RusA-like_sf"/>
</dbReference>
<dbReference type="GO" id="GO:0000287">
    <property type="term" value="F:magnesium ion binding"/>
    <property type="evidence" value="ECO:0007669"/>
    <property type="project" value="InterPro"/>
</dbReference>
<dbReference type="GO" id="GO:0006310">
    <property type="term" value="P:DNA recombination"/>
    <property type="evidence" value="ECO:0007669"/>
    <property type="project" value="InterPro"/>
</dbReference>
<dbReference type="Proteomes" id="UP000469949">
    <property type="component" value="Unassembled WGS sequence"/>
</dbReference>
<dbReference type="Gene3D" id="3.30.1330.70">
    <property type="entry name" value="Holliday junction resolvase RusA"/>
    <property type="match status" value="1"/>
</dbReference>
<proteinExistence type="predicted"/>
<evidence type="ECO:0000313" key="2">
    <source>
        <dbReference type="Proteomes" id="UP000469949"/>
    </source>
</evidence>
<evidence type="ECO:0000313" key="1">
    <source>
        <dbReference type="EMBL" id="KAB7782431.1"/>
    </source>
</evidence>
<dbReference type="EMBL" id="WEKV01000020">
    <property type="protein sequence ID" value="KAB7782431.1"/>
    <property type="molecule type" value="Genomic_DNA"/>
</dbReference>
<dbReference type="InterPro" id="IPR008822">
    <property type="entry name" value="Endonuclease_RusA-like"/>
</dbReference>
<dbReference type="Pfam" id="PF05866">
    <property type="entry name" value="RusA"/>
    <property type="match status" value="1"/>
</dbReference>